<evidence type="ECO:0000313" key="2">
    <source>
        <dbReference type="EMBL" id="GAA0722456.1"/>
    </source>
</evidence>
<feature type="domain" description="Phytase-like" evidence="1">
    <location>
        <begin position="63"/>
        <end position="397"/>
    </location>
</feature>
<dbReference type="SUPFAM" id="SSF63829">
    <property type="entry name" value="Calcium-dependent phosphotriesterase"/>
    <property type="match status" value="1"/>
</dbReference>
<name>A0ABN1IVW7_9FLAO</name>
<protein>
    <submittedName>
        <fullName evidence="2">Esterase-like activity of phytase family protein</fullName>
    </submittedName>
</protein>
<dbReference type="EMBL" id="BAAAGE010000002">
    <property type="protein sequence ID" value="GAA0722456.1"/>
    <property type="molecule type" value="Genomic_DNA"/>
</dbReference>
<dbReference type="Pfam" id="PF13449">
    <property type="entry name" value="Phytase-like"/>
    <property type="match status" value="1"/>
</dbReference>
<reference evidence="2 3" key="1">
    <citation type="journal article" date="2019" name="Int. J. Syst. Evol. Microbiol.">
        <title>The Global Catalogue of Microorganisms (GCM) 10K type strain sequencing project: providing services to taxonomists for standard genome sequencing and annotation.</title>
        <authorList>
            <consortium name="The Broad Institute Genomics Platform"/>
            <consortium name="The Broad Institute Genome Sequencing Center for Infectious Disease"/>
            <person name="Wu L."/>
            <person name="Ma J."/>
        </authorList>
    </citation>
    <scope>NUCLEOTIDE SEQUENCE [LARGE SCALE GENOMIC DNA]</scope>
    <source>
        <strain evidence="2 3">JCM 15974</strain>
    </source>
</reference>
<dbReference type="Proteomes" id="UP001501758">
    <property type="component" value="Unassembled WGS sequence"/>
</dbReference>
<proteinExistence type="predicted"/>
<organism evidence="2 3">
    <name type="scientific">Aquimarina litoralis</name>
    <dbReference type="NCBI Taxonomy" id="584605"/>
    <lineage>
        <taxon>Bacteria</taxon>
        <taxon>Pseudomonadati</taxon>
        <taxon>Bacteroidota</taxon>
        <taxon>Flavobacteriia</taxon>
        <taxon>Flavobacteriales</taxon>
        <taxon>Flavobacteriaceae</taxon>
        <taxon>Aquimarina</taxon>
    </lineage>
</organism>
<dbReference type="PROSITE" id="PS51257">
    <property type="entry name" value="PROKAR_LIPOPROTEIN"/>
    <property type="match status" value="1"/>
</dbReference>
<keyword evidence="3" id="KW-1185">Reference proteome</keyword>
<dbReference type="InterPro" id="IPR027372">
    <property type="entry name" value="Phytase-like_dom"/>
</dbReference>
<dbReference type="RefSeq" id="WP_343912630.1">
    <property type="nucleotide sequence ID" value="NZ_BAAAGE010000002.1"/>
</dbReference>
<evidence type="ECO:0000313" key="3">
    <source>
        <dbReference type="Proteomes" id="UP001501758"/>
    </source>
</evidence>
<gene>
    <name evidence="2" type="ORF">GCM10009430_24870</name>
</gene>
<sequence length="436" mass="48114">MKTLKTALLYSVLTLFVSCQYLDDYSGGPISVPPQLVLEENIQYELPFEVLTTTQEDVEIRNGGYGSAATAHPRRKGEFYAITDRGPNTDFLDGKKFPVSDYTPRIGLFSVTNDGEIVLKKEILLKDPNGNPISGIPNPEGKGATGEIPYDIDGNQLPFDDFGLDAEGLVALHDGSFWVSDEYGPHIVHYSANGVELERISPYGINEGNGGRKIPAVFAKRRPNRGMEGLGITPDQRTLVGIMQSTMYNPERIQTDLTRILLFDLRTGKTKQYLYRQENTNLSNSEIVGLSSTEFLVIERDGKFSGEGPVQKHLYKIDISGATDVSSANDEDEFGLLLNGKTLEESTWSEIENTGIVPVTKTLVADLVQKTGYPHDKLEGIWLIDNHTLGCINDDDFAVTDEDDNGIIEQKILPGETPTIDASSLYMIKLDTPLNN</sequence>
<dbReference type="PANTHER" id="PTHR37957:SF1">
    <property type="entry name" value="PHYTASE-LIKE DOMAIN-CONTAINING PROTEIN"/>
    <property type="match status" value="1"/>
</dbReference>
<evidence type="ECO:0000259" key="1">
    <source>
        <dbReference type="Pfam" id="PF13449"/>
    </source>
</evidence>
<comment type="caution">
    <text evidence="2">The sequence shown here is derived from an EMBL/GenBank/DDBJ whole genome shotgun (WGS) entry which is preliminary data.</text>
</comment>
<dbReference type="PANTHER" id="PTHR37957">
    <property type="entry name" value="BLR7070 PROTEIN"/>
    <property type="match status" value="1"/>
</dbReference>
<accession>A0ABN1IVW7</accession>